<dbReference type="InterPro" id="IPR006578">
    <property type="entry name" value="MADF-dom"/>
</dbReference>
<dbReference type="AlphaFoldDB" id="A0A835G9C1"/>
<evidence type="ECO:0000259" key="3">
    <source>
        <dbReference type="PROSITE" id="PS51029"/>
    </source>
</evidence>
<dbReference type="InterPro" id="IPR039353">
    <property type="entry name" value="TF_Adf1"/>
</dbReference>
<dbReference type="PANTHER" id="PTHR12243:SF67">
    <property type="entry name" value="COREPRESSOR OF PANGOLIN, ISOFORM A-RELATED"/>
    <property type="match status" value="1"/>
</dbReference>
<dbReference type="PROSITE" id="PS51031">
    <property type="entry name" value="BESS"/>
    <property type="match status" value="1"/>
</dbReference>
<feature type="compositionally biased region" description="Polar residues" evidence="2">
    <location>
        <begin position="123"/>
        <end position="147"/>
    </location>
</feature>
<sequence length="312" mass="35617">MKIDTERVIIEVHLRPCLWDKSHELYKNRDARSAAWEEILKELEPNFESLSEEEKKNADKKIQQRWRTARDTYSKEKSSDKKQPSGSASQKKKKYSFYDMLTFLDKTTDIDVDETLSEEHTQDSSLQSGNTDSQTSANKHQPSSTIELVQEQSSTETQPSTSGLQGINERTGNAKKKPKRANSEFEAELLKLLKSSELEIAPDDLAFYKSIQPALNRFNSYQKLMFRTKVLNLLMEMEHQIQSLNNFYQQESIGTNNESNYDSMSPFGDLNQSLHNTSEGDENIIVSALVNQDIVDTTTSGTDSLQHNSNID</sequence>
<dbReference type="Proteomes" id="UP000648187">
    <property type="component" value="Unassembled WGS sequence"/>
</dbReference>
<dbReference type="PANTHER" id="PTHR12243">
    <property type="entry name" value="MADF DOMAIN TRANSCRIPTION FACTOR"/>
    <property type="match status" value="1"/>
</dbReference>
<protein>
    <recommendedName>
        <fullName evidence="7">MADF domain-containing protein</fullName>
    </recommendedName>
</protein>
<evidence type="ECO:0000256" key="1">
    <source>
        <dbReference type="PROSITE-ProRule" id="PRU00371"/>
    </source>
</evidence>
<evidence type="ECO:0000259" key="4">
    <source>
        <dbReference type="PROSITE" id="PS51031"/>
    </source>
</evidence>
<dbReference type="GO" id="GO:0005634">
    <property type="term" value="C:nucleus"/>
    <property type="evidence" value="ECO:0007669"/>
    <property type="project" value="UniProtKB-SubCell"/>
</dbReference>
<feature type="compositionally biased region" description="Low complexity" evidence="2">
    <location>
        <begin position="150"/>
        <end position="162"/>
    </location>
</feature>
<feature type="region of interest" description="Disordered" evidence="2">
    <location>
        <begin position="47"/>
        <end position="91"/>
    </location>
</feature>
<gene>
    <name evidence="5" type="ORF">HW555_011310</name>
</gene>
<feature type="domain" description="BESS" evidence="4">
    <location>
        <begin position="201"/>
        <end position="240"/>
    </location>
</feature>
<comment type="caution">
    <text evidence="5">The sequence shown here is derived from an EMBL/GenBank/DDBJ whole genome shotgun (WGS) entry which is preliminary data.</text>
</comment>
<feature type="region of interest" description="Disordered" evidence="2">
    <location>
        <begin position="117"/>
        <end position="181"/>
    </location>
</feature>
<dbReference type="SMART" id="SM00595">
    <property type="entry name" value="MADF"/>
    <property type="match status" value="1"/>
</dbReference>
<dbReference type="PROSITE" id="PS51029">
    <property type="entry name" value="MADF"/>
    <property type="match status" value="1"/>
</dbReference>
<name>A0A835G9C1_SPOEX</name>
<comment type="subcellular location">
    <subcellularLocation>
        <location evidence="1">Nucleus</location>
    </subcellularLocation>
</comment>
<dbReference type="GO" id="GO:0003677">
    <property type="term" value="F:DNA binding"/>
    <property type="evidence" value="ECO:0007669"/>
    <property type="project" value="InterPro"/>
</dbReference>
<keyword evidence="1" id="KW-0539">Nucleus</keyword>
<evidence type="ECO:0000256" key="2">
    <source>
        <dbReference type="SAM" id="MobiDB-lite"/>
    </source>
</evidence>
<feature type="compositionally biased region" description="Basic and acidic residues" evidence="2">
    <location>
        <begin position="52"/>
        <end position="83"/>
    </location>
</feature>
<feature type="domain" description="MADF" evidence="3">
    <location>
        <begin position="7"/>
        <end position="109"/>
    </location>
</feature>
<accession>A0A835G9C1</accession>
<evidence type="ECO:0000313" key="5">
    <source>
        <dbReference type="EMBL" id="KAF9409275.1"/>
    </source>
</evidence>
<dbReference type="Pfam" id="PF10545">
    <property type="entry name" value="MADF_DNA_bdg"/>
    <property type="match status" value="1"/>
</dbReference>
<dbReference type="InterPro" id="IPR004210">
    <property type="entry name" value="BESS_motif"/>
</dbReference>
<dbReference type="EMBL" id="JACKWZ010000326">
    <property type="protein sequence ID" value="KAF9409275.1"/>
    <property type="molecule type" value="Genomic_DNA"/>
</dbReference>
<organism evidence="5 6">
    <name type="scientific">Spodoptera exigua</name>
    <name type="common">Beet armyworm</name>
    <name type="synonym">Noctua fulgens</name>
    <dbReference type="NCBI Taxonomy" id="7107"/>
    <lineage>
        <taxon>Eukaryota</taxon>
        <taxon>Metazoa</taxon>
        <taxon>Ecdysozoa</taxon>
        <taxon>Arthropoda</taxon>
        <taxon>Hexapoda</taxon>
        <taxon>Insecta</taxon>
        <taxon>Pterygota</taxon>
        <taxon>Neoptera</taxon>
        <taxon>Endopterygota</taxon>
        <taxon>Lepidoptera</taxon>
        <taxon>Glossata</taxon>
        <taxon>Ditrysia</taxon>
        <taxon>Noctuoidea</taxon>
        <taxon>Noctuidae</taxon>
        <taxon>Amphipyrinae</taxon>
        <taxon>Spodoptera</taxon>
    </lineage>
</organism>
<proteinExistence type="predicted"/>
<evidence type="ECO:0008006" key="7">
    <source>
        <dbReference type="Google" id="ProtNLM"/>
    </source>
</evidence>
<evidence type="ECO:0000313" key="6">
    <source>
        <dbReference type="Proteomes" id="UP000648187"/>
    </source>
</evidence>
<reference evidence="5" key="1">
    <citation type="submission" date="2020-08" db="EMBL/GenBank/DDBJ databases">
        <title>Spodoptera exigua strain:BAW_Kor-Di-RS1 Genome sequencing and assembly.</title>
        <authorList>
            <person name="Kim J."/>
            <person name="Nam H.Y."/>
            <person name="Kwon M."/>
            <person name="Choi J.H."/>
            <person name="Cho S.R."/>
            <person name="Kim G.-H."/>
        </authorList>
    </citation>
    <scope>NUCLEOTIDE SEQUENCE</scope>
    <source>
        <strain evidence="5">BAW_Kor-Di-RS1</strain>
        <tissue evidence="5">Whole-body</tissue>
    </source>
</reference>
<keyword evidence="6" id="KW-1185">Reference proteome</keyword>